<keyword evidence="5" id="KW-1185">Reference proteome</keyword>
<evidence type="ECO:0000313" key="4">
    <source>
        <dbReference type="EMBL" id="SHL38521.1"/>
    </source>
</evidence>
<name>A0A1M7A772_9BACL</name>
<sequence>MGNKIFYGIIAAIVVAFIAIFVVMSNNSSEPDQLSDSGYYPYTDREPEELTGPTIESLDDENYHYNQTPDEVASAIEDTDGQYVYFWSPTCAHCQEATPLLMEAFEQSDEDLIQLNVLEYEEPWMTYQLEATPTIIYFEDGEEVERMTGNPGDVATYESFIAATSGE</sequence>
<dbReference type="InterPro" id="IPR013766">
    <property type="entry name" value="Thioredoxin_domain"/>
</dbReference>
<keyword evidence="2" id="KW-0812">Transmembrane</keyword>
<dbReference type="AlphaFoldDB" id="A0A1M7A772"/>
<dbReference type="PROSITE" id="PS51352">
    <property type="entry name" value="THIOREDOXIN_2"/>
    <property type="match status" value="1"/>
</dbReference>
<dbReference type="Proteomes" id="UP000184206">
    <property type="component" value="Unassembled WGS sequence"/>
</dbReference>
<dbReference type="SUPFAM" id="SSF52833">
    <property type="entry name" value="Thioredoxin-like"/>
    <property type="match status" value="1"/>
</dbReference>
<evidence type="ECO:0000256" key="1">
    <source>
        <dbReference type="SAM" id="MobiDB-lite"/>
    </source>
</evidence>
<feature type="transmembrane region" description="Helical" evidence="2">
    <location>
        <begin position="6"/>
        <end position="24"/>
    </location>
</feature>
<keyword evidence="2" id="KW-1133">Transmembrane helix</keyword>
<gene>
    <name evidence="4" type="ORF">SAMN02745189_00049</name>
</gene>
<reference evidence="4 5" key="1">
    <citation type="submission" date="2016-11" db="EMBL/GenBank/DDBJ databases">
        <authorList>
            <person name="Jaros S."/>
            <person name="Januszkiewicz K."/>
            <person name="Wedrychowicz H."/>
        </authorList>
    </citation>
    <scope>NUCLEOTIDE SEQUENCE [LARGE SCALE GENOMIC DNA]</scope>
    <source>
        <strain evidence="4 5">DSM 16010</strain>
    </source>
</reference>
<dbReference type="STRING" id="1123231.SAMN02745189_00049"/>
<organism evidence="4 5">
    <name type="scientific">Lacicoccus alkaliphilus DSM 16010</name>
    <dbReference type="NCBI Taxonomy" id="1123231"/>
    <lineage>
        <taxon>Bacteria</taxon>
        <taxon>Bacillati</taxon>
        <taxon>Bacillota</taxon>
        <taxon>Bacilli</taxon>
        <taxon>Bacillales</taxon>
        <taxon>Salinicoccaceae</taxon>
        <taxon>Lacicoccus</taxon>
    </lineage>
</organism>
<dbReference type="InterPro" id="IPR036249">
    <property type="entry name" value="Thioredoxin-like_sf"/>
</dbReference>
<feature type="domain" description="Thioredoxin" evidence="3">
    <location>
        <begin position="44"/>
        <end position="166"/>
    </location>
</feature>
<dbReference type="CDD" id="cd02947">
    <property type="entry name" value="TRX_family"/>
    <property type="match status" value="1"/>
</dbReference>
<evidence type="ECO:0000259" key="3">
    <source>
        <dbReference type="PROSITE" id="PS51352"/>
    </source>
</evidence>
<dbReference type="Gene3D" id="3.40.30.10">
    <property type="entry name" value="Glutaredoxin"/>
    <property type="match status" value="1"/>
</dbReference>
<dbReference type="RefSeq" id="WP_072707206.1">
    <property type="nucleotide sequence ID" value="NZ_FRCF01000002.1"/>
</dbReference>
<evidence type="ECO:0000313" key="5">
    <source>
        <dbReference type="Proteomes" id="UP000184206"/>
    </source>
</evidence>
<proteinExistence type="predicted"/>
<dbReference type="OrthoDB" id="32134at2"/>
<dbReference type="EMBL" id="FRCF01000002">
    <property type="protein sequence ID" value="SHL38521.1"/>
    <property type="molecule type" value="Genomic_DNA"/>
</dbReference>
<protein>
    <submittedName>
        <fullName evidence="4">Thioredoxin</fullName>
    </submittedName>
</protein>
<keyword evidence="2" id="KW-0472">Membrane</keyword>
<evidence type="ECO:0000256" key="2">
    <source>
        <dbReference type="SAM" id="Phobius"/>
    </source>
</evidence>
<accession>A0A1M7A772</accession>
<feature type="region of interest" description="Disordered" evidence="1">
    <location>
        <begin position="29"/>
        <end position="50"/>
    </location>
</feature>
<dbReference type="Pfam" id="PF00085">
    <property type="entry name" value="Thioredoxin"/>
    <property type="match status" value="1"/>
</dbReference>